<dbReference type="InterPro" id="IPR001173">
    <property type="entry name" value="Glyco_trans_2-like"/>
</dbReference>
<gene>
    <name evidence="2" type="ORF">LCGC14_1487080</name>
</gene>
<dbReference type="Pfam" id="PF00535">
    <property type="entry name" value="Glycos_transf_2"/>
    <property type="match status" value="1"/>
</dbReference>
<reference evidence="2" key="1">
    <citation type="journal article" date="2015" name="Nature">
        <title>Complex archaea that bridge the gap between prokaryotes and eukaryotes.</title>
        <authorList>
            <person name="Spang A."/>
            <person name="Saw J.H."/>
            <person name="Jorgensen S.L."/>
            <person name="Zaremba-Niedzwiedzka K."/>
            <person name="Martijn J."/>
            <person name="Lind A.E."/>
            <person name="van Eijk R."/>
            <person name="Schleper C."/>
            <person name="Guy L."/>
            <person name="Ettema T.J."/>
        </authorList>
    </citation>
    <scope>NUCLEOTIDE SEQUENCE</scope>
</reference>
<evidence type="ECO:0000259" key="1">
    <source>
        <dbReference type="Pfam" id="PF00535"/>
    </source>
</evidence>
<dbReference type="Gene3D" id="3.90.550.10">
    <property type="entry name" value="Spore Coat Polysaccharide Biosynthesis Protein SpsA, Chain A"/>
    <property type="match status" value="1"/>
</dbReference>
<comment type="caution">
    <text evidence="2">The sequence shown here is derived from an EMBL/GenBank/DDBJ whole genome shotgun (WGS) entry which is preliminary data.</text>
</comment>
<sequence>MTDVIYVFKYDGDKYKNARKRLLCSIDSLKNQLVNIIVINNSQQKLNLNIDVPLTCIHKPCNGLLNKARSINFGVKNYVKTDYFLMSDVDIVYSKHHIKEILKYILNDSPVRITHHHCEILEEYYSSDFEKLLSIPHKEKFHAPGLGLIHRTSFMKIHGYNEEFLGYSPEDQCFNERIWMINKDIRMDTDLYTFHLWHDILGRQHEHKQKNLAIWPILNKVLIANKKSWGEL</sequence>
<evidence type="ECO:0000313" key="2">
    <source>
        <dbReference type="EMBL" id="KKM65856.1"/>
    </source>
</evidence>
<organism evidence="2">
    <name type="scientific">marine sediment metagenome</name>
    <dbReference type="NCBI Taxonomy" id="412755"/>
    <lineage>
        <taxon>unclassified sequences</taxon>
        <taxon>metagenomes</taxon>
        <taxon>ecological metagenomes</taxon>
    </lineage>
</organism>
<dbReference type="SUPFAM" id="SSF53448">
    <property type="entry name" value="Nucleotide-diphospho-sugar transferases"/>
    <property type="match status" value="1"/>
</dbReference>
<dbReference type="CDD" id="cd00761">
    <property type="entry name" value="Glyco_tranf_GTA_type"/>
    <property type="match status" value="1"/>
</dbReference>
<dbReference type="AlphaFoldDB" id="A0A0F9JTR3"/>
<dbReference type="EMBL" id="LAZR01010646">
    <property type="protein sequence ID" value="KKM65856.1"/>
    <property type="molecule type" value="Genomic_DNA"/>
</dbReference>
<feature type="domain" description="Glycosyltransferase 2-like" evidence="1">
    <location>
        <begin position="16"/>
        <end position="153"/>
    </location>
</feature>
<proteinExistence type="predicted"/>
<accession>A0A0F9JTR3</accession>
<protein>
    <recommendedName>
        <fullName evidence="1">Glycosyltransferase 2-like domain-containing protein</fullName>
    </recommendedName>
</protein>
<dbReference type="InterPro" id="IPR029044">
    <property type="entry name" value="Nucleotide-diphossugar_trans"/>
</dbReference>
<name>A0A0F9JTR3_9ZZZZ</name>